<proteinExistence type="predicted"/>
<feature type="compositionally biased region" description="Basic and acidic residues" evidence="1">
    <location>
        <begin position="545"/>
        <end position="554"/>
    </location>
</feature>
<feature type="region of interest" description="Disordered" evidence="1">
    <location>
        <begin position="445"/>
        <end position="572"/>
    </location>
</feature>
<keyword evidence="3" id="KW-1185">Reference proteome</keyword>
<dbReference type="AlphaFoldDB" id="A0A086J1N8"/>
<feature type="compositionally biased region" description="Low complexity" evidence="1">
    <location>
        <begin position="351"/>
        <end position="368"/>
    </location>
</feature>
<dbReference type="GeneID" id="77676142"/>
<feature type="region of interest" description="Disordered" evidence="1">
    <location>
        <begin position="311"/>
        <end position="415"/>
    </location>
</feature>
<evidence type="ECO:0000256" key="1">
    <source>
        <dbReference type="SAM" id="MobiDB-lite"/>
    </source>
</evidence>
<accession>A0A086J1N8</accession>
<reference evidence="2 3" key="1">
    <citation type="journal article" date="2014" name="Genome Announc.">
        <title>Genome Sequence of the Microsporidian Species Nematocida sp1 Strain ERTm6 (ATCC PRA-372).</title>
        <authorList>
            <person name="Bakowski M.A."/>
            <person name="Priest M."/>
            <person name="Young S."/>
            <person name="Cuomo C.A."/>
            <person name="Troemel E.R."/>
        </authorList>
    </citation>
    <scope>NUCLEOTIDE SEQUENCE [LARGE SCALE GENOMIC DNA]</scope>
    <source>
        <strain evidence="2 3">ERTm6</strain>
    </source>
</reference>
<name>A0A086J1N8_NEMA1</name>
<evidence type="ECO:0000313" key="3">
    <source>
        <dbReference type="Proteomes" id="UP000054524"/>
    </source>
</evidence>
<protein>
    <submittedName>
        <fullName evidence="2">Uncharacterized protein</fullName>
    </submittedName>
</protein>
<sequence length="572" mass="64443">MAEVAEHRTEEYTLELLCGNEEPKKVNFIGELCTIGTVSTADVKLTHSEALECIIDYKKNTLRVASGKIKMNGEIITTEVKIHYPCIIEAAERLFRITKTVTEIKKEKEVKRMPAYPIIRQEIVEMEEIAEHDSDGFYRSDESFSNDMKNKTYTIDGSTKDEIWENLSLSGLNMQDLPGVQENTQQIMNQFRDLVMELDGESEDTDKELEPEMHSDDIKREEEERLQKMKEAECIEEESTLTAAKEDTTQTEMPCEETQIEMCQEDALESTEHVVESVVELQNLQAKEDPMQAEDTTYNMSRISIFEGIPYEPNTASQEPAAEEENIQAGARCMDTDKKEFSSNDLEKPTAEVPQEVQAQEEVPAVEETQIETPAEIAQDEDICTTENAQDTSVNGSAPEDPKETSANTAEDLGIEQTVQENIVDELEVDQEVDDKSAVSEMPCAIDEHTLIEQSVPAEAEQPEEKTDAATERPADQSILNSCPVKEEPIAVCQNAQEETEENMDTSAAVERPETTVLPPSTPHRSIRRASISHQMIIQQQNSLAEKEDSLPEPKKKRKTSAKKQKKQRKGK</sequence>
<organism evidence="2 3">
    <name type="scientific">Nematocida ausubeli (strain ATCC PRA-371 / ERTm2)</name>
    <name type="common">Nematode killer fungus</name>
    <dbReference type="NCBI Taxonomy" id="1913371"/>
    <lineage>
        <taxon>Eukaryota</taxon>
        <taxon>Fungi</taxon>
        <taxon>Fungi incertae sedis</taxon>
        <taxon>Microsporidia</taxon>
        <taxon>Nematocida</taxon>
    </lineage>
</organism>
<dbReference type="EMBL" id="AKIJ01000003">
    <property type="protein sequence ID" value="KFG26056.1"/>
    <property type="molecule type" value="Genomic_DNA"/>
</dbReference>
<dbReference type="HOGENOM" id="CLU_476570_0_0_1"/>
<feature type="compositionally biased region" description="Basic residues" evidence="1">
    <location>
        <begin position="555"/>
        <end position="572"/>
    </location>
</feature>
<comment type="caution">
    <text evidence="2">The sequence shown here is derived from an EMBL/GenBank/DDBJ whole genome shotgun (WGS) entry which is preliminary data.</text>
</comment>
<evidence type="ECO:0000313" key="2">
    <source>
        <dbReference type="EMBL" id="KFG26056.1"/>
    </source>
</evidence>
<feature type="compositionally biased region" description="Polar residues" evidence="1">
    <location>
        <begin position="385"/>
        <end position="396"/>
    </location>
</feature>
<feature type="compositionally biased region" description="Basic and acidic residues" evidence="1">
    <location>
        <begin position="463"/>
        <end position="475"/>
    </location>
</feature>
<feature type="compositionally biased region" description="Basic and acidic residues" evidence="1">
    <location>
        <begin position="334"/>
        <end position="350"/>
    </location>
</feature>
<gene>
    <name evidence="2" type="ORF">NESG_01169</name>
</gene>
<feature type="compositionally biased region" description="Polar residues" evidence="1">
    <location>
        <begin position="532"/>
        <end position="544"/>
    </location>
</feature>
<dbReference type="Proteomes" id="UP000054524">
    <property type="component" value="Unassembled WGS sequence"/>
</dbReference>
<dbReference type="RefSeq" id="XP_052904611.1">
    <property type="nucleotide sequence ID" value="XM_053048806.1"/>
</dbReference>